<keyword evidence="6" id="KW-0479">Metal-binding</keyword>
<evidence type="ECO:0000256" key="5">
    <source>
        <dbReference type="ARBA" id="ARBA00022692"/>
    </source>
</evidence>
<keyword evidence="10" id="KW-1133">Transmembrane helix</keyword>
<dbReference type="GO" id="GO:0016042">
    <property type="term" value="P:lipid catabolic process"/>
    <property type="evidence" value="ECO:0007669"/>
    <property type="project" value="UniProtKB-KW"/>
</dbReference>
<dbReference type="EMBL" id="MLAK01000638">
    <property type="protein sequence ID" value="OHT09492.1"/>
    <property type="molecule type" value="Genomic_DNA"/>
</dbReference>
<evidence type="ECO:0000256" key="9">
    <source>
        <dbReference type="ARBA" id="ARBA00022963"/>
    </source>
</evidence>
<dbReference type="PANTHER" id="PTHR45792">
    <property type="entry name" value="DIACYLGLYCEROL LIPASE HOMOLOG-RELATED"/>
    <property type="match status" value="1"/>
</dbReference>
<dbReference type="GeneID" id="94826692"/>
<keyword evidence="9" id="KW-0442">Lipid degradation</keyword>
<evidence type="ECO:0000256" key="14">
    <source>
        <dbReference type="ARBA" id="ARBA00026104"/>
    </source>
</evidence>
<dbReference type="InterPro" id="IPR029058">
    <property type="entry name" value="AB_hydrolase_fold"/>
</dbReference>
<keyword evidence="12" id="KW-0472">Membrane</keyword>
<reference evidence="17" key="1">
    <citation type="submission" date="2016-10" db="EMBL/GenBank/DDBJ databases">
        <authorList>
            <person name="Benchimol M."/>
            <person name="Almeida L.G."/>
            <person name="Vasconcelos A.T."/>
            <person name="Perreira-Neves A."/>
            <person name="Rosa I.A."/>
            <person name="Tasca T."/>
            <person name="Bogo M.R."/>
            <person name="de Souza W."/>
        </authorList>
    </citation>
    <scope>NUCLEOTIDE SEQUENCE [LARGE SCALE GENOMIC DNA]</scope>
    <source>
        <strain evidence="17">K</strain>
    </source>
</reference>
<dbReference type="SUPFAM" id="SSF53474">
    <property type="entry name" value="alpha/beta-Hydrolases"/>
    <property type="match status" value="1"/>
</dbReference>
<organism evidence="17 18">
    <name type="scientific">Tritrichomonas foetus</name>
    <dbReference type="NCBI Taxonomy" id="1144522"/>
    <lineage>
        <taxon>Eukaryota</taxon>
        <taxon>Metamonada</taxon>
        <taxon>Parabasalia</taxon>
        <taxon>Tritrichomonadida</taxon>
        <taxon>Tritrichomonadidae</taxon>
        <taxon>Tritrichomonas</taxon>
    </lineage>
</organism>
<evidence type="ECO:0000256" key="15">
    <source>
        <dbReference type="SAM" id="MobiDB-lite"/>
    </source>
</evidence>
<dbReference type="PANTHER" id="PTHR45792:SF8">
    <property type="entry name" value="DIACYLGLYCEROL LIPASE-ALPHA"/>
    <property type="match status" value="1"/>
</dbReference>
<dbReference type="EC" id="3.1.1.116" evidence="14"/>
<evidence type="ECO:0000256" key="7">
    <source>
        <dbReference type="ARBA" id="ARBA00022801"/>
    </source>
</evidence>
<evidence type="ECO:0000256" key="12">
    <source>
        <dbReference type="ARBA" id="ARBA00023136"/>
    </source>
</evidence>
<evidence type="ECO:0000256" key="11">
    <source>
        <dbReference type="ARBA" id="ARBA00023098"/>
    </source>
</evidence>
<evidence type="ECO:0000256" key="1">
    <source>
        <dbReference type="ARBA" id="ARBA00001913"/>
    </source>
</evidence>
<feature type="compositionally biased region" description="Polar residues" evidence="15">
    <location>
        <begin position="359"/>
        <end position="373"/>
    </location>
</feature>
<dbReference type="CDD" id="cd00519">
    <property type="entry name" value="Lipase_3"/>
    <property type="match status" value="1"/>
</dbReference>
<dbReference type="OrthoDB" id="438440at2759"/>
<dbReference type="InterPro" id="IPR002921">
    <property type="entry name" value="Fungal_lipase-type"/>
</dbReference>
<proteinExistence type="predicted"/>
<evidence type="ECO:0000256" key="8">
    <source>
        <dbReference type="ARBA" id="ARBA00022837"/>
    </source>
</evidence>
<protein>
    <recommendedName>
        <fullName evidence="14">sn-1-specific diacylglycerol lipase</fullName>
        <ecNumber evidence="14">3.1.1.116</ecNumber>
    </recommendedName>
</protein>
<evidence type="ECO:0000313" key="18">
    <source>
        <dbReference type="Proteomes" id="UP000179807"/>
    </source>
</evidence>
<sequence>MPKKNQKSLCVYTKTNGEKKDVRMSVHRKFLLFRYFNKAFTDQIEIPKIEINLEPNDLKIVYKSVLLSYLSYKDRTKIVFSEKCKIEFESSISEVGKVPFFIMNDDKINVIFIVCRGSSCMDDFITDSMGSGISYENGKVHQGVFNTAKFVYEESLETIQNLHKSYPDRRIICTGHSLGAAVAAVVTFFHYKENKDFNMQCYCFAPPPTLNFDLWQLSGHRIFSFMIEGDFVPFLSVQNILNLTQILIPNQKIKNLISRFVHQYLSKKMLELNNEQMQQEDHQTMYPPGQLYLIRFDESNDDLKICHLLNPNYFTSFPKDIQETNHKCKNYLKCMITLIYKQKEEKKTLNKLQKKEGKNLTTQENSKNQNSESTKTKGEK</sequence>
<dbReference type="GO" id="GO:0005886">
    <property type="term" value="C:plasma membrane"/>
    <property type="evidence" value="ECO:0007669"/>
    <property type="project" value="UniProtKB-SubCell"/>
</dbReference>
<dbReference type="RefSeq" id="XP_068362628.1">
    <property type="nucleotide sequence ID" value="XM_068491988.1"/>
</dbReference>
<dbReference type="GO" id="GO:0016298">
    <property type="term" value="F:lipase activity"/>
    <property type="evidence" value="ECO:0007669"/>
    <property type="project" value="TreeGrafter"/>
</dbReference>
<keyword evidence="5" id="KW-0812">Transmembrane</keyword>
<evidence type="ECO:0000313" key="17">
    <source>
        <dbReference type="EMBL" id="OHT09492.1"/>
    </source>
</evidence>
<keyword evidence="4" id="KW-0597">Phosphoprotein</keyword>
<keyword evidence="11" id="KW-0443">Lipid metabolism</keyword>
<evidence type="ECO:0000256" key="6">
    <source>
        <dbReference type="ARBA" id="ARBA00022723"/>
    </source>
</evidence>
<dbReference type="VEuPathDB" id="TrichDB:TRFO_04587"/>
<dbReference type="Gene3D" id="3.40.50.1820">
    <property type="entry name" value="alpha/beta hydrolase"/>
    <property type="match status" value="1"/>
</dbReference>
<name>A0A1J4KI41_9EUKA</name>
<keyword evidence="18" id="KW-1185">Reference proteome</keyword>
<comment type="subcellular location">
    <subcellularLocation>
        <location evidence="2">Cell membrane</location>
        <topology evidence="2">Multi-pass membrane protein</topology>
    </subcellularLocation>
</comment>
<evidence type="ECO:0000259" key="16">
    <source>
        <dbReference type="Pfam" id="PF01764"/>
    </source>
</evidence>
<evidence type="ECO:0000256" key="2">
    <source>
        <dbReference type="ARBA" id="ARBA00004651"/>
    </source>
</evidence>
<dbReference type="AlphaFoldDB" id="A0A1J4KI41"/>
<gene>
    <name evidence="17" type="ORF">TRFO_04587</name>
</gene>
<dbReference type="InterPro" id="IPR052214">
    <property type="entry name" value="DAG_Lipase-Related"/>
</dbReference>
<comment type="cofactor">
    <cofactor evidence="1">
        <name>Ca(2+)</name>
        <dbReference type="ChEBI" id="CHEBI:29108"/>
    </cofactor>
</comment>
<evidence type="ECO:0000256" key="4">
    <source>
        <dbReference type="ARBA" id="ARBA00022553"/>
    </source>
</evidence>
<comment type="caution">
    <text evidence="17">The sequence shown here is derived from an EMBL/GenBank/DDBJ whole genome shotgun (WGS) entry which is preliminary data.</text>
</comment>
<comment type="catalytic activity">
    <reaction evidence="13">
        <text>a 1,2-diacyl-sn-glycerol + H2O = a 2-acylglycerol + a fatty acid + H(+)</text>
        <dbReference type="Rhea" id="RHEA:33275"/>
        <dbReference type="ChEBI" id="CHEBI:15377"/>
        <dbReference type="ChEBI" id="CHEBI:15378"/>
        <dbReference type="ChEBI" id="CHEBI:17389"/>
        <dbReference type="ChEBI" id="CHEBI:17815"/>
        <dbReference type="ChEBI" id="CHEBI:28868"/>
        <dbReference type="EC" id="3.1.1.116"/>
    </reaction>
    <physiologicalReaction direction="left-to-right" evidence="13">
        <dbReference type="Rhea" id="RHEA:33276"/>
    </physiologicalReaction>
</comment>
<dbReference type="Pfam" id="PF01764">
    <property type="entry name" value="Lipase_3"/>
    <property type="match status" value="1"/>
</dbReference>
<evidence type="ECO:0000256" key="3">
    <source>
        <dbReference type="ARBA" id="ARBA00022475"/>
    </source>
</evidence>
<keyword evidence="7" id="KW-0378">Hydrolase</keyword>
<keyword evidence="3" id="KW-1003">Cell membrane</keyword>
<dbReference type="GO" id="GO:0046872">
    <property type="term" value="F:metal ion binding"/>
    <property type="evidence" value="ECO:0007669"/>
    <property type="project" value="UniProtKB-KW"/>
</dbReference>
<dbReference type="Proteomes" id="UP000179807">
    <property type="component" value="Unassembled WGS sequence"/>
</dbReference>
<accession>A0A1J4KI41</accession>
<keyword evidence="8" id="KW-0106">Calcium</keyword>
<feature type="region of interest" description="Disordered" evidence="15">
    <location>
        <begin position="350"/>
        <end position="380"/>
    </location>
</feature>
<evidence type="ECO:0000256" key="10">
    <source>
        <dbReference type="ARBA" id="ARBA00022989"/>
    </source>
</evidence>
<feature type="domain" description="Fungal lipase-type" evidence="16">
    <location>
        <begin position="113"/>
        <end position="238"/>
    </location>
</feature>
<evidence type="ECO:0000256" key="13">
    <source>
        <dbReference type="ARBA" id="ARBA00024531"/>
    </source>
</evidence>